<accession>A0A8S1CGB7</accession>
<comment type="subcellular location">
    <subcellularLocation>
        <location evidence="1">Secreted</location>
    </subcellularLocation>
</comment>
<dbReference type="GO" id="GO:0005576">
    <property type="term" value="C:extracellular region"/>
    <property type="evidence" value="ECO:0007669"/>
    <property type="project" value="UniProtKB-SubCell"/>
</dbReference>
<gene>
    <name evidence="5" type="ORF">CLODIP_2_CD00321</name>
</gene>
<evidence type="ECO:0000313" key="6">
    <source>
        <dbReference type="Proteomes" id="UP000494165"/>
    </source>
</evidence>
<evidence type="ECO:0000256" key="1">
    <source>
        <dbReference type="ARBA" id="ARBA00004613"/>
    </source>
</evidence>
<organism evidence="5 6">
    <name type="scientific">Cloeon dipterum</name>
    <dbReference type="NCBI Taxonomy" id="197152"/>
    <lineage>
        <taxon>Eukaryota</taxon>
        <taxon>Metazoa</taxon>
        <taxon>Ecdysozoa</taxon>
        <taxon>Arthropoda</taxon>
        <taxon>Hexapoda</taxon>
        <taxon>Insecta</taxon>
        <taxon>Pterygota</taxon>
        <taxon>Palaeoptera</taxon>
        <taxon>Ephemeroptera</taxon>
        <taxon>Pisciforma</taxon>
        <taxon>Baetidae</taxon>
        <taxon>Cloeon</taxon>
    </lineage>
</organism>
<evidence type="ECO:0000256" key="3">
    <source>
        <dbReference type="ARBA" id="ARBA00022525"/>
    </source>
</evidence>
<evidence type="ECO:0000313" key="5">
    <source>
        <dbReference type="EMBL" id="CAB3367396.1"/>
    </source>
</evidence>
<protein>
    <submittedName>
        <fullName evidence="5">Uncharacterized protein</fullName>
    </submittedName>
</protein>
<reference evidence="5 6" key="1">
    <citation type="submission" date="2020-04" db="EMBL/GenBank/DDBJ databases">
        <authorList>
            <person name="Alioto T."/>
            <person name="Alioto T."/>
            <person name="Gomez Garrido J."/>
        </authorList>
    </citation>
    <scope>NUCLEOTIDE SEQUENCE [LARGE SCALE GENOMIC DNA]</scope>
</reference>
<dbReference type="Proteomes" id="UP000494165">
    <property type="component" value="Unassembled WGS sequence"/>
</dbReference>
<dbReference type="SUPFAM" id="SSF47565">
    <property type="entry name" value="Insect pheromone/odorant-binding proteins"/>
    <property type="match status" value="1"/>
</dbReference>
<feature type="signal peptide" evidence="4">
    <location>
        <begin position="1"/>
        <end position="21"/>
    </location>
</feature>
<dbReference type="GO" id="GO:0005549">
    <property type="term" value="F:odorant binding"/>
    <property type="evidence" value="ECO:0007669"/>
    <property type="project" value="InterPro"/>
</dbReference>
<evidence type="ECO:0000256" key="2">
    <source>
        <dbReference type="ARBA" id="ARBA00008098"/>
    </source>
</evidence>
<dbReference type="PANTHER" id="PTHR21066:SF3">
    <property type="entry name" value="IP02236P"/>
    <property type="match status" value="1"/>
</dbReference>
<dbReference type="Gene3D" id="1.10.238.270">
    <property type="match status" value="1"/>
</dbReference>
<dbReference type="PANTHER" id="PTHR21066">
    <property type="entry name" value="ODORANT-BINDING PROTEIN 59A-RELATED"/>
    <property type="match status" value="1"/>
</dbReference>
<comment type="similarity">
    <text evidence="2">Belongs to the PBP/GOBP family.</text>
</comment>
<dbReference type="InterPro" id="IPR036728">
    <property type="entry name" value="PBP_GOBP_sf"/>
</dbReference>
<proteinExistence type="inferred from homology"/>
<keyword evidence="3" id="KW-0964">Secreted</keyword>
<name>A0A8S1CGB7_9INSE</name>
<feature type="chain" id="PRO_5035941541" evidence="4">
    <location>
        <begin position="22"/>
        <end position="256"/>
    </location>
</feature>
<keyword evidence="4" id="KW-0732">Signal</keyword>
<keyword evidence="6" id="KW-1185">Reference proteome</keyword>
<comment type="caution">
    <text evidence="5">The sequence shown here is derived from an EMBL/GenBank/DDBJ whole genome shotgun (WGS) entry which is preliminary data.</text>
</comment>
<dbReference type="InterPro" id="IPR052295">
    <property type="entry name" value="Odorant-binding_protein"/>
</dbReference>
<dbReference type="AlphaFoldDB" id="A0A8S1CGB7"/>
<sequence>MSIRACVVLALVAFFLQEVPAFDLTGLNFGNPLAGLFGGTNKRHVRQADTVKACSWWTIQKNFLCCKFPTPFTSSDTAICATKKRGFSKGNKDSRLAEMGLACIVSCTIKRRDSLYENGTANVEKLRAQFLASTPSNEWKTIINGAFDTCLDQLQYADITKEGDCQMTNLHFAYCLYSIGVRQCPEDSRTSLEECYVFFENVANGKSKCNPWPAPVNGAVGPAATANQAQIESQSTSTTIDSSSAASFTKSADRFY</sequence>
<evidence type="ECO:0000256" key="4">
    <source>
        <dbReference type="SAM" id="SignalP"/>
    </source>
</evidence>
<dbReference type="EMBL" id="CADEPI010000030">
    <property type="protein sequence ID" value="CAB3367396.1"/>
    <property type="molecule type" value="Genomic_DNA"/>
</dbReference>